<evidence type="ECO:0000313" key="14">
    <source>
        <dbReference type="Proteomes" id="UP000290218"/>
    </source>
</evidence>
<dbReference type="OrthoDB" id="9810181at2"/>
<organism evidence="13 14">
    <name type="scientific">Oleiharenicola lentus</name>
    <dbReference type="NCBI Taxonomy" id="2508720"/>
    <lineage>
        <taxon>Bacteria</taxon>
        <taxon>Pseudomonadati</taxon>
        <taxon>Verrucomicrobiota</taxon>
        <taxon>Opitutia</taxon>
        <taxon>Opitutales</taxon>
        <taxon>Opitutaceae</taxon>
        <taxon>Oleiharenicola</taxon>
    </lineage>
</organism>
<dbReference type="GO" id="GO:0005886">
    <property type="term" value="C:plasma membrane"/>
    <property type="evidence" value="ECO:0007669"/>
    <property type="project" value="UniProtKB-SubCell"/>
</dbReference>
<evidence type="ECO:0000256" key="8">
    <source>
        <dbReference type="ARBA" id="ARBA00023065"/>
    </source>
</evidence>
<dbReference type="AlphaFoldDB" id="A0A4Q1C5S1"/>
<evidence type="ECO:0000313" key="13">
    <source>
        <dbReference type="EMBL" id="RXK53802.1"/>
    </source>
</evidence>
<dbReference type="Pfam" id="PF00474">
    <property type="entry name" value="SSF"/>
    <property type="match status" value="2"/>
</dbReference>
<dbReference type="RefSeq" id="WP_129049834.1">
    <property type="nucleotide sequence ID" value="NZ_SDHX01000002.1"/>
</dbReference>
<feature type="transmembrane region" description="Helical" evidence="12">
    <location>
        <begin position="42"/>
        <end position="62"/>
    </location>
</feature>
<keyword evidence="7" id="KW-0915">Sodium</keyword>
<keyword evidence="10" id="KW-0739">Sodium transport</keyword>
<dbReference type="EMBL" id="SDHX01000002">
    <property type="protein sequence ID" value="RXK53802.1"/>
    <property type="molecule type" value="Genomic_DNA"/>
</dbReference>
<proteinExistence type="inferred from homology"/>
<feature type="transmembrane region" description="Helical" evidence="12">
    <location>
        <begin position="74"/>
        <end position="95"/>
    </location>
</feature>
<evidence type="ECO:0000256" key="10">
    <source>
        <dbReference type="ARBA" id="ARBA00023201"/>
    </source>
</evidence>
<feature type="transmembrane region" description="Helical" evidence="12">
    <location>
        <begin position="482"/>
        <end position="504"/>
    </location>
</feature>
<keyword evidence="9 12" id="KW-0472">Membrane</keyword>
<accession>A0A4Q1C5S1</accession>
<feature type="transmembrane region" description="Helical" evidence="12">
    <location>
        <begin position="116"/>
        <end position="141"/>
    </location>
</feature>
<evidence type="ECO:0000256" key="7">
    <source>
        <dbReference type="ARBA" id="ARBA00023053"/>
    </source>
</evidence>
<dbReference type="InterPro" id="IPR001734">
    <property type="entry name" value="Na/solute_symporter"/>
</dbReference>
<feature type="transmembrane region" description="Helical" evidence="12">
    <location>
        <begin position="391"/>
        <end position="415"/>
    </location>
</feature>
<dbReference type="Proteomes" id="UP000290218">
    <property type="component" value="Unassembled WGS sequence"/>
</dbReference>
<dbReference type="PROSITE" id="PS50283">
    <property type="entry name" value="NA_SOLUT_SYMP_3"/>
    <property type="match status" value="1"/>
</dbReference>
<gene>
    <name evidence="13" type="ORF">ESB00_19155</name>
</gene>
<evidence type="ECO:0000256" key="5">
    <source>
        <dbReference type="ARBA" id="ARBA00022692"/>
    </source>
</evidence>
<name>A0A4Q1C5S1_9BACT</name>
<keyword evidence="5 12" id="KW-0812">Transmembrane</keyword>
<dbReference type="InterPro" id="IPR038377">
    <property type="entry name" value="Na/Glc_symporter_sf"/>
</dbReference>
<evidence type="ECO:0000256" key="4">
    <source>
        <dbReference type="ARBA" id="ARBA00022475"/>
    </source>
</evidence>
<dbReference type="GO" id="GO:0006814">
    <property type="term" value="P:sodium ion transport"/>
    <property type="evidence" value="ECO:0007669"/>
    <property type="project" value="UniProtKB-KW"/>
</dbReference>
<dbReference type="GO" id="GO:0015293">
    <property type="term" value="F:symporter activity"/>
    <property type="evidence" value="ECO:0007669"/>
    <property type="project" value="TreeGrafter"/>
</dbReference>
<keyword evidence="14" id="KW-1185">Reference proteome</keyword>
<reference evidence="13 14" key="1">
    <citation type="submission" date="2019-01" db="EMBL/GenBank/DDBJ databases">
        <title>Lacunisphaera sp. strain TWA-58.</title>
        <authorList>
            <person name="Chen W.-M."/>
        </authorList>
    </citation>
    <scope>NUCLEOTIDE SEQUENCE [LARGE SCALE GENOMIC DNA]</scope>
    <source>
        <strain evidence="13 14">TWA-58</strain>
    </source>
</reference>
<keyword evidence="8" id="KW-0406">Ion transport</keyword>
<feature type="transmembrane region" description="Helical" evidence="12">
    <location>
        <begin position="182"/>
        <end position="200"/>
    </location>
</feature>
<evidence type="ECO:0000256" key="1">
    <source>
        <dbReference type="ARBA" id="ARBA00004651"/>
    </source>
</evidence>
<feature type="transmembrane region" description="Helical" evidence="12">
    <location>
        <begin position="6"/>
        <end position="22"/>
    </location>
</feature>
<dbReference type="PANTHER" id="PTHR42985">
    <property type="entry name" value="SODIUM-COUPLED MONOCARBOXYLATE TRANSPORTER"/>
    <property type="match status" value="1"/>
</dbReference>
<comment type="similarity">
    <text evidence="2 11">Belongs to the sodium:solute symporter (SSF) (TC 2.A.21) family.</text>
</comment>
<evidence type="ECO:0000256" key="11">
    <source>
        <dbReference type="RuleBase" id="RU362091"/>
    </source>
</evidence>
<feature type="transmembrane region" description="Helical" evidence="12">
    <location>
        <begin position="511"/>
        <end position="530"/>
    </location>
</feature>
<keyword evidence="4" id="KW-1003">Cell membrane</keyword>
<dbReference type="CDD" id="cd11494">
    <property type="entry name" value="SLC5sbd_NIS-like_u2"/>
    <property type="match status" value="1"/>
</dbReference>
<feature type="transmembrane region" description="Helical" evidence="12">
    <location>
        <begin position="457"/>
        <end position="476"/>
    </location>
</feature>
<evidence type="ECO:0000256" key="2">
    <source>
        <dbReference type="ARBA" id="ARBA00006434"/>
    </source>
</evidence>
<evidence type="ECO:0000256" key="3">
    <source>
        <dbReference type="ARBA" id="ARBA00022448"/>
    </source>
</evidence>
<comment type="subcellular location">
    <subcellularLocation>
        <location evidence="1">Cell membrane</location>
        <topology evidence="1">Multi-pass membrane protein</topology>
    </subcellularLocation>
</comment>
<evidence type="ECO:0000256" key="9">
    <source>
        <dbReference type="ARBA" id="ARBA00023136"/>
    </source>
</evidence>
<dbReference type="InterPro" id="IPR051163">
    <property type="entry name" value="Sodium:Solute_Symporter_SSF"/>
</dbReference>
<feature type="transmembrane region" description="Helical" evidence="12">
    <location>
        <begin position="226"/>
        <end position="245"/>
    </location>
</feature>
<keyword evidence="6 12" id="KW-1133">Transmembrane helix</keyword>
<feature type="transmembrane region" description="Helical" evidence="12">
    <location>
        <begin position="542"/>
        <end position="562"/>
    </location>
</feature>
<sequence>MNSIDWLVLLGTMLGIAGYGMWRTRHTDHLDTYLKGNQTTGWFTIGLSVAATQASTITYLSLPGVAYENGIAFIQNYFGLPLALILVCAVFLPIYRKLGVYTAYEYLGKRFDQRTRLFGAGVFLLQRGLQSGITIYAPAIILSTVLGWRLDVIIVGIGLVAIIYTVTGGSAAVNLTQKWQMAVIWIGMLSAFGILLARLPDHATAIAGTMGKLEAVDWSPDPDKRYTFWSGLLGGFFLSLSYFGTDQSQVQRYIGGAALREGRLGLMFNAVLKIPMQFFIVMLGALLFVFYQFTPDAPVVFNQAAWQQQAQGPRAAEFRALEERYAAAHADQLTKIKTWTAARESGNEAALDTAQQALQAAQIAAQSVRQEARAALQAAAPEAKKTKDSDFVFITFILTQLPHGLIGLLLAVMFASALSSKAGELNALGTTTTIDLWRHFRPLAEHDEAKNVRAAKWFTAMWGCFAIAFALFVSFQENLIEGLNIVASIFYPTLLGLFIVAFFFKRVGGTAVFWAALAAQAVVLGIFFAGKVWPAHEIGYLWLNPIGCAACVFFSLLFQAVLPARAPSSPSSTQAL</sequence>
<evidence type="ECO:0000256" key="6">
    <source>
        <dbReference type="ARBA" id="ARBA00022989"/>
    </source>
</evidence>
<keyword evidence="3" id="KW-0813">Transport</keyword>
<evidence type="ECO:0000256" key="12">
    <source>
        <dbReference type="SAM" id="Phobius"/>
    </source>
</evidence>
<dbReference type="Gene3D" id="1.20.1730.10">
    <property type="entry name" value="Sodium/glucose cotransporter"/>
    <property type="match status" value="1"/>
</dbReference>
<comment type="caution">
    <text evidence="13">The sequence shown here is derived from an EMBL/GenBank/DDBJ whole genome shotgun (WGS) entry which is preliminary data.</text>
</comment>
<feature type="transmembrane region" description="Helical" evidence="12">
    <location>
        <begin position="153"/>
        <end position="175"/>
    </location>
</feature>
<dbReference type="PANTHER" id="PTHR42985:SF40">
    <property type="entry name" value="LD47995P-RELATED"/>
    <property type="match status" value="1"/>
</dbReference>
<feature type="transmembrane region" description="Helical" evidence="12">
    <location>
        <begin position="266"/>
        <end position="291"/>
    </location>
</feature>
<protein>
    <submittedName>
        <fullName evidence="13">Sodium:solute symporter</fullName>
    </submittedName>
</protein>